<proteinExistence type="predicted"/>
<keyword evidence="1" id="KW-0602">Photosynthesis</keyword>
<dbReference type="PANTHER" id="PTHR47199:SF2">
    <property type="entry name" value="PHOTOSYSTEM II STABILITY_ASSEMBLY FACTOR HCF136, CHLOROPLASTIC"/>
    <property type="match status" value="1"/>
</dbReference>
<accession>A0A450XY09</accession>
<evidence type="ECO:0000256" key="1">
    <source>
        <dbReference type="ARBA" id="ARBA00022531"/>
    </source>
</evidence>
<feature type="domain" description="Photosynthesis system II assembly factor Ycf48/Hcf136-like" evidence="3">
    <location>
        <begin position="142"/>
        <end position="288"/>
    </location>
</feature>
<dbReference type="PANTHER" id="PTHR47199">
    <property type="entry name" value="PHOTOSYSTEM II STABILITY/ASSEMBLY FACTOR HCF136, CHLOROPLASTIC"/>
    <property type="match status" value="1"/>
</dbReference>
<dbReference type="AlphaFoldDB" id="A0A450XY09"/>
<dbReference type="EMBL" id="CAADFQ010000063">
    <property type="protein sequence ID" value="VFK34179.1"/>
    <property type="molecule type" value="Genomic_DNA"/>
</dbReference>
<dbReference type="Gene3D" id="2.130.10.10">
    <property type="entry name" value="YVTN repeat-like/Quinoprotein amine dehydrogenase"/>
    <property type="match status" value="1"/>
</dbReference>
<evidence type="ECO:0000313" key="4">
    <source>
        <dbReference type="EMBL" id="VFK30237.1"/>
    </source>
</evidence>
<dbReference type="SUPFAM" id="SSF50939">
    <property type="entry name" value="Sialidases"/>
    <property type="match status" value="1"/>
</dbReference>
<gene>
    <name evidence="4" type="ORF">BECKMB1821G_GA0114241_106116</name>
    <name evidence="6" type="ORF">BECKMB1821H_GA0114242_10714</name>
    <name evidence="5" type="ORF">BECKMB1821I_GA0114274_106316</name>
</gene>
<reference evidence="5" key="1">
    <citation type="submission" date="2019-02" db="EMBL/GenBank/DDBJ databases">
        <authorList>
            <person name="Gruber-Vodicka R. H."/>
            <person name="Seah K. B. B."/>
        </authorList>
    </citation>
    <scope>NUCLEOTIDE SEQUENCE</scope>
    <source>
        <strain evidence="4">BECK_BZ197</strain>
        <strain evidence="6">BECK_BZ198</strain>
        <strain evidence="5">BECK_BZ199</strain>
    </source>
</reference>
<dbReference type="InterPro" id="IPR015943">
    <property type="entry name" value="WD40/YVTN_repeat-like_dom_sf"/>
</dbReference>
<feature type="domain" description="Photosynthesis system II assembly factor Ycf48/Hcf136-like" evidence="3">
    <location>
        <begin position="88"/>
        <end position="139"/>
    </location>
</feature>
<sequence>MIGNPPYLSSARGKDPGFRCALRLCCGLFLAVIWTHNWAEDGVPVPENSSWSWFAPLAEKSLLLAVGKFGERMIAVGERGHILYKQGQTPWRQGDVPTQLLLTGLSFSDERHGFAVGHDALILATSDGGQSWRKAHEAIGEQRPLLDIRFWNNLSGIAVGAYGYLLRTEDGGESWHSGVVHRDHDFHLNAIAIAPDRIYLAAEAGFVYRSDDQGHHWKVLDPPYDGSFSGIHAIDDNKVMVFGLRGHLFVSEDAGEHWRALATGVQSTLTSAITLDNGQFLVIGHGGTLLLVDSSLRRVHRAQLFDRKALSDAVQIGPNRILSVGEGGIRVIDLYRVFMDALVDRRRQDD</sequence>
<dbReference type="GO" id="GO:0015979">
    <property type="term" value="P:photosynthesis"/>
    <property type="evidence" value="ECO:0007669"/>
    <property type="project" value="UniProtKB-KW"/>
</dbReference>
<dbReference type="Pfam" id="PF14870">
    <property type="entry name" value="PSII_BNR"/>
    <property type="match status" value="2"/>
</dbReference>
<dbReference type="CDD" id="cd15482">
    <property type="entry name" value="Sialidase_non-viral"/>
    <property type="match status" value="1"/>
</dbReference>
<dbReference type="InterPro" id="IPR036278">
    <property type="entry name" value="Sialidase_sf"/>
</dbReference>
<name>A0A450XY09_9GAMM</name>
<dbReference type="EMBL" id="CAADFO010000061">
    <property type="protein sequence ID" value="VFK30237.1"/>
    <property type="molecule type" value="Genomic_DNA"/>
</dbReference>
<protein>
    <recommendedName>
        <fullName evidence="3">Photosynthesis system II assembly factor Ycf48/Hcf136-like domain-containing protein</fullName>
    </recommendedName>
</protein>
<evidence type="ECO:0000313" key="5">
    <source>
        <dbReference type="EMBL" id="VFK34179.1"/>
    </source>
</evidence>
<keyword evidence="2" id="KW-0604">Photosystem II</keyword>
<evidence type="ECO:0000259" key="3">
    <source>
        <dbReference type="Pfam" id="PF14870"/>
    </source>
</evidence>
<organism evidence="5">
    <name type="scientific">Candidatus Kentrum sp. MB</name>
    <dbReference type="NCBI Taxonomy" id="2138164"/>
    <lineage>
        <taxon>Bacteria</taxon>
        <taxon>Pseudomonadati</taxon>
        <taxon>Pseudomonadota</taxon>
        <taxon>Gammaproteobacteria</taxon>
        <taxon>Candidatus Kentrum</taxon>
    </lineage>
</organism>
<dbReference type="EMBL" id="CAADGH010000071">
    <property type="protein sequence ID" value="VFK76721.1"/>
    <property type="molecule type" value="Genomic_DNA"/>
</dbReference>
<evidence type="ECO:0000313" key="6">
    <source>
        <dbReference type="EMBL" id="VFK76721.1"/>
    </source>
</evidence>
<dbReference type="InterPro" id="IPR028203">
    <property type="entry name" value="PSII_CF48-like_dom"/>
</dbReference>
<dbReference type="GO" id="GO:0009523">
    <property type="term" value="C:photosystem II"/>
    <property type="evidence" value="ECO:0007669"/>
    <property type="project" value="UniProtKB-KW"/>
</dbReference>
<evidence type="ECO:0000256" key="2">
    <source>
        <dbReference type="ARBA" id="ARBA00023276"/>
    </source>
</evidence>